<dbReference type="Pfam" id="PF03167">
    <property type="entry name" value="UDG"/>
    <property type="match status" value="1"/>
</dbReference>
<dbReference type="NCBIfam" id="NF003592">
    <property type="entry name" value="PRK05254.1-5"/>
    <property type="match status" value="1"/>
</dbReference>
<dbReference type="AlphaFoldDB" id="A0A1T4VEG5"/>
<evidence type="ECO:0000256" key="2">
    <source>
        <dbReference type="ARBA" id="ARBA00002631"/>
    </source>
</evidence>
<dbReference type="InterPro" id="IPR018085">
    <property type="entry name" value="Ura-DNA_Glyclase_AS"/>
</dbReference>
<feature type="domain" description="Uracil-DNA glycosylase-like" evidence="12">
    <location>
        <begin position="46"/>
        <end position="208"/>
    </location>
</feature>
<evidence type="ECO:0000256" key="5">
    <source>
        <dbReference type="ARBA" id="ARBA00018429"/>
    </source>
</evidence>
<keyword evidence="7 9" id="KW-0378">Hydrolase</keyword>
<dbReference type="InterPro" id="IPR036895">
    <property type="entry name" value="Uracil-DNA_glycosylase-like_sf"/>
</dbReference>
<dbReference type="PROSITE" id="PS00130">
    <property type="entry name" value="U_DNA_GLYCOSYLASE"/>
    <property type="match status" value="1"/>
</dbReference>
<dbReference type="CDD" id="cd10027">
    <property type="entry name" value="UDG-F1-like"/>
    <property type="match status" value="1"/>
</dbReference>
<evidence type="ECO:0000256" key="3">
    <source>
        <dbReference type="ARBA" id="ARBA00008184"/>
    </source>
</evidence>
<dbReference type="HAMAP" id="MF_00148">
    <property type="entry name" value="UDG"/>
    <property type="match status" value="1"/>
</dbReference>
<evidence type="ECO:0000256" key="11">
    <source>
        <dbReference type="RuleBase" id="RU003780"/>
    </source>
</evidence>
<keyword evidence="8 9" id="KW-0234">DNA repair</keyword>
<dbReference type="RefSeq" id="WP_078928835.1">
    <property type="nucleotide sequence ID" value="NZ_FUXX01000021.1"/>
</dbReference>
<dbReference type="NCBIfam" id="TIGR00628">
    <property type="entry name" value="ung"/>
    <property type="match status" value="1"/>
</dbReference>
<evidence type="ECO:0000256" key="6">
    <source>
        <dbReference type="ARBA" id="ARBA00022763"/>
    </source>
</evidence>
<evidence type="ECO:0000313" key="14">
    <source>
        <dbReference type="Proteomes" id="UP000242432"/>
    </source>
</evidence>
<dbReference type="NCBIfam" id="NF003589">
    <property type="entry name" value="PRK05254.1-2"/>
    <property type="match status" value="1"/>
</dbReference>
<gene>
    <name evidence="9" type="primary">ung</name>
    <name evidence="13" type="ORF">SAMN02745213_01364</name>
</gene>
<feature type="active site" description="Proton acceptor" evidence="9 10">
    <location>
        <position position="61"/>
    </location>
</feature>
<dbReference type="FunFam" id="3.40.470.10:FF:000001">
    <property type="entry name" value="Uracil-DNA glycosylase"/>
    <property type="match status" value="1"/>
</dbReference>
<dbReference type="SMART" id="SM00987">
    <property type="entry name" value="UreE_C"/>
    <property type="match status" value="1"/>
</dbReference>
<evidence type="ECO:0000313" key="13">
    <source>
        <dbReference type="EMBL" id="SKA63278.1"/>
    </source>
</evidence>
<keyword evidence="6 9" id="KW-0227">DNA damage</keyword>
<dbReference type="Proteomes" id="UP000242432">
    <property type="component" value="Unassembled WGS sequence"/>
</dbReference>
<accession>A0A1T4VEG5</accession>
<comment type="subcellular location">
    <subcellularLocation>
        <location evidence="9">Cytoplasm</location>
    </subcellularLocation>
</comment>
<evidence type="ECO:0000256" key="7">
    <source>
        <dbReference type="ARBA" id="ARBA00022801"/>
    </source>
</evidence>
<dbReference type="InterPro" id="IPR002043">
    <property type="entry name" value="UDG_fam1"/>
</dbReference>
<dbReference type="GO" id="GO:0097510">
    <property type="term" value="P:base-excision repair, AP site formation via deaminated base removal"/>
    <property type="evidence" value="ECO:0007669"/>
    <property type="project" value="TreeGrafter"/>
</dbReference>
<dbReference type="SUPFAM" id="SSF52141">
    <property type="entry name" value="Uracil-DNA glycosylase-like"/>
    <property type="match status" value="1"/>
</dbReference>
<evidence type="ECO:0000256" key="1">
    <source>
        <dbReference type="ARBA" id="ARBA00001400"/>
    </source>
</evidence>
<keyword evidence="14" id="KW-1185">Reference proteome</keyword>
<comment type="catalytic activity">
    <reaction evidence="1 9 11">
        <text>Hydrolyzes single-stranded DNA or mismatched double-stranded DNA and polynucleotides, releasing free uracil.</text>
        <dbReference type="EC" id="3.2.2.27"/>
    </reaction>
</comment>
<keyword evidence="9" id="KW-0963">Cytoplasm</keyword>
<dbReference type="STRING" id="83771.SAMN02910357_00900"/>
<dbReference type="NCBIfam" id="NF003591">
    <property type="entry name" value="PRK05254.1-4"/>
    <property type="match status" value="1"/>
</dbReference>
<evidence type="ECO:0000256" key="4">
    <source>
        <dbReference type="ARBA" id="ARBA00012030"/>
    </source>
</evidence>
<dbReference type="SMART" id="SM00986">
    <property type="entry name" value="UDG"/>
    <property type="match status" value="1"/>
</dbReference>
<dbReference type="InterPro" id="IPR005122">
    <property type="entry name" value="Uracil-DNA_glycosylase-like"/>
</dbReference>
<dbReference type="Gene3D" id="3.40.470.10">
    <property type="entry name" value="Uracil-DNA glycosylase-like domain"/>
    <property type="match status" value="1"/>
</dbReference>
<proteinExistence type="inferred from homology"/>
<evidence type="ECO:0000256" key="8">
    <source>
        <dbReference type="ARBA" id="ARBA00023204"/>
    </source>
</evidence>
<evidence type="ECO:0000256" key="10">
    <source>
        <dbReference type="PROSITE-ProRule" id="PRU10072"/>
    </source>
</evidence>
<comment type="similarity">
    <text evidence="3 9 11">Belongs to the uracil-DNA glycosylase (UDG) superfamily. UNG family.</text>
</comment>
<dbReference type="PANTHER" id="PTHR11264">
    <property type="entry name" value="URACIL-DNA GLYCOSYLASE"/>
    <property type="match status" value="1"/>
</dbReference>
<dbReference type="EC" id="3.2.2.27" evidence="4 9"/>
<evidence type="ECO:0000259" key="12">
    <source>
        <dbReference type="SMART" id="SM00986"/>
    </source>
</evidence>
<dbReference type="PANTHER" id="PTHR11264:SF0">
    <property type="entry name" value="URACIL-DNA GLYCOSYLASE"/>
    <property type="match status" value="1"/>
</dbReference>
<dbReference type="EMBL" id="FUXX01000021">
    <property type="protein sequence ID" value="SKA63278.1"/>
    <property type="molecule type" value="Genomic_DNA"/>
</dbReference>
<comment type="function">
    <text evidence="2 9 11">Excises uracil residues from the DNA which can arise as a result of misincorporation of dUMP residues by DNA polymerase or due to deamination of cytosine.</text>
</comment>
<dbReference type="GO" id="GO:0004844">
    <property type="term" value="F:uracil DNA N-glycosylase activity"/>
    <property type="evidence" value="ECO:0007669"/>
    <property type="project" value="UniProtKB-UniRule"/>
</dbReference>
<name>A0A1T4VEG5_9GAMM</name>
<organism evidence="13 14">
    <name type="scientific">Succinivibrio dextrinosolvens DSM 3072</name>
    <dbReference type="NCBI Taxonomy" id="1123324"/>
    <lineage>
        <taxon>Bacteria</taxon>
        <taxon>Pseudomonadati</taxon>
        <taxon>Pseudomonadota</taxon>
        <taxon>Gammaproteobacteria</taxon>
        <taxon>Aeromonadales</taxon>
        <taxon>Succinivibrionaceae</taxon>
        <taxon>Succinivibrio</taxon>
    </lineage>
</organism>
<reference evidence="14" key="1">
    <citation type="submission" date="2017-02" db="EMBL/GenBank/DDBJ databases">
        <authorList>
            <person name="Varghese N."/>
            <person name="Submissions S."/>
        </authorList>
    </citation>
    <scope>NUCLEOTIDE SEQUENCE [LARGE SCALE GENOMIC DNA]</scope>
    <source>
        <strain evidence="14">DSM 3072</strain>
    </source>
</reference>
<protein>
    <recommendedName>
        <fullName evidence="5 9">Uracil-DNA glycosylase</fullName>
        <shortName evidence="9">UDG</shortName>
        <ecNumber evidence="4 9">3.2.2.27</ecNumber>
    </recommendedName>
</protein>
<evidence type="ECO:0000256" key="9">
    <source>
        <dbReference type="HAMAP-Rule" id="MF_00148"/>
    </source>
</evidence>
<dbReference type="NCBIfam" id="NF003588">
    <property type="entry name" value="PRK05254.1-1"/>
    <property type="match status" value="1"/>
</dbReference>
<sequence length="230" mass="25796">MNNWKDIIGPLKKTDAFINAYNYQKQQRLKGINVFPPQKDLFNAFSYTPFQKLKVVIIGQDPYHEKGQAMGLCFSVPVGIAIPPSLRNIYRELCDDIPGFEVPNHGNLIPWARQGVLLLNSVLSVDENLAGSHRGVGWEEFTDDVIKTLSDKCENLVFILWGGYAQRKGSRIDTSKHLVLTGAHPSPLSANRGGFFGNHYFSKTNSYLTSKGISPIDWRLPVFLDGTEEL</sequence>
<dbReference type="GO" id="GO:0005737">
    <property type="term" value="C:cytoplasm"/>
    <property type="evidence" value="ECO:0007669"/>
    <property type="project" value="UniProtKB-SubCell"/>
</dbReference>